<feature type="binding site" evidence="10">
    <location>
        <position position="48"/>
    </location>
    <ligand>
        <name>Mg(2+)</name>
        <dbReference type="ChEBI" id="CHEBI:18420"/>
    </ligand>
</feature>
<sequence length="203" mass="22088">MKLPELRRSGILIATGNAHKIRELEEMLSEFAIPVRTPASIGLSLDVEETGDTFAENAALKARAFCEAAGIPVLADDSGLVVDALNGEPGVKSARYGGEGLDDTGRLRLLLEKMHGVASHLRQARFVCTLAFLTPDDEIRYYEGVAEGRILLEPEGIGGFGYDPVFEDLITGRSYASLSAEEKNERSHRGRALKSFLADLQRL</sequence>
<dbReference type="GO" id="GO:0005829">
    <property type="term" value="C:cytosol"/>
    <property type="evidence" value="ECO:0007669"/>
    <property type="project" value="TreeGrafter"/>
</dbReference>
<evidence type="ECO:0000256" key="5">
    <source>
        <dbReference type="ARBA" id="ARBA00022801"/>
    </source>
</evidence>
<evidence type="ECO:0000256" key="2">
    <source>
        <dbReference type="ARBA" id="ARBA00011738"/>
    </source>
</evidence>
<dbReference type="EMBL" id="WBUI01000004">
    <property type="protein sequence ID" value="KAB2933938.1"/>
    <property type="molecule type" value="Genomic_DNA"/>
</dbReference>
<feature type="binding site" evidence="10">
    <location>
        <begin position="188"/>
        <end position="189"/>
    </location>
    <ligand>
        <name>substrate</name>
    </ligand>
</feature>
<evidence type="ECO:0000256" key="6">
    <source>
        <dbReference type="ARBA" id="ARBA00022842"/>
    </source>
</evidence>
<keyword evidence="4 10" id="KW-0547">Nucleotide-binding</keyword>
<dbReference type="GO" id="GO:0009146">
    <property type="term" value="P:purine nucleoside triphosphate catabolic process"/>
    <property type="evidence" value="ECO:0007669"/>
    <property type="project" value="UniProtKB-UniRule"/>
</dbReference>
<evidence type="ECO:0000256" key="10">
    <source>
        <dbReference type="HAMAP-Rule" id="MF_01405"/>
    </source>
</evidence>
<feature type="active site" description="Proton acceptor" evidence="10">
    <location>
        <position position="77"/>
    </location>
</feature>
<dbReference type="InterPro" id="IPR020922">
    <property type="entry name" value="dITP/XTP_pyrophosphatase"/>
</dbReference>
<organism evidence="12 13">
    <name type="scientific">Leptonema illini</name>
    <dbReference type="NCBI Taxonomy" id="183"/>
    <lineage>
        <taxon>Bacteria</taxon>
        <taxon>Pseudomonadati</taxon>
        <taxon>Spirochaetota</taxon>
        <taxon>Spirochaetia</taxon>
        <taxon>Leptospirales</taxon>
        <taxon>Leptospiraceae</taxon>
        <taxon>Leptonema</taxon>
    </lineage>
</organism>
<comment type="catalytic activity">
    <reaction evidence="10">
        <text>ITP + H2O = IMP + diphosphate + H(+)</text>
        <dbReference type="Rhea" id="RHEA:29399"/>
        <dbReference type="ChEBI" id="CHEBI:15377"/>
        <dbReference type="ChEBI" id="CHEBI:15378"/>
        <dbReference type="ChEBI" id="CHEBI:33019"/>
        <dbReference type="ChEBI" id="CHEBI:58053"/>
        <dbReference type="ChEBI" id="CHEBI:61402"/>
        <dbReference type="EC" id="3.6.1.66"/>
    </reaction>
</comment>
<dbReference type="GO" id="GO:0035870">
    <property type="term" value="F:dITP diphosphatase activity"/>
    <property type="evidence" value="ECO:0007669"/>
    <property type="project" value="UniProtKB-UniRule"/>
</dbReference>
<reference evidence="12 13" key="1">
    <citation type="submission" date="2019-10" db="EMBL/GenBank/DDBJ databases">
        <title>Extracellular Electron Transfer in a Candidatus Methanoperedens spp. Enrichment Culture.</title>
        <authorList>
            <person name="Berger S."/>
            <person name="Rangel Shaw D."/>
            <person name="Berben T."/>
            <person name="In 'T Zandt M."/>
            <person name="Frank J."/>
            <person name="Reimann J."/>
            <person name="Jetten M.S.M."/>
            <person name="Welte C.U."/>
        </authorList>
    </citation>
    <scope>NUCLEOTIDE SEQUENCE [LARGE SCALE GENOMIC DNA]</scope>
    <source>
        <strain evidence="12">SB12</strain>
    </source>
</reference>
<feature type="binding site" evidence="10">
    <location>
        <begin position="160"/>
        <end position="163"/>
    </location>
    <ligand>
        <name>substrate</name>
    </ligand>
</feature>
<dbReference type="GO" id="GO:0046872">
    <property type="term" value="F:metal ion binding"/>
    <property type="evidence" value="ECO:0007669"/>
    <property type="project" value="UniProtKB-KW"/>
</dbReference>
<dbReference type="CDD" id="cd00515">
    <property type="entry name" value="HAM1"/>
    <property type="match status" value="1"/>
</dbReference>
<dbReference type="HAMAP" id="MF_01405">
    <property type="entry name" value="Non_canon_purine_NTPase"/>
    <property type="match status" value="1"/>
</dbReference>
<evidence type="ECO:0000256" key="3">
    <source>
        <dbReference type="ARBA" id="ARBA00022723"/>
    </source>
</evidence>
<dbReference type="Proteomes" id="UP000460298">
    <property type="component" value="Unassembled WGS sequence"/>
</dbReference>
<feature type="binding site" evidence="10">
    <location>
        <begin position="15"/>
        <end position="20"/>
    </location>
    <ligand>
        <name>substrate</name>
    </ligand>
</feature>
<name>A0A833H351_9LEPT</name>
<dbReference type="PANTHER" id="PTHR11067">
    <property type="entry name" value="INOSINE TRIPHOSPHATE PYROPHOSPHATASE/HAM1 PROTEIN"/>
    <property type="match status" value="1"/>
</dbReference>
<evidence type="ECO:0000313" key="12">
    <source>
        <dbReference type="EMBL" id="KAB2933938.1"/>
    </source>
</evidence>
<evidence type="ECO:0000256" key="4">
    <source>
        <dbReference type="ARBA" id="ARBA00022741"/>
    </source>
</evidence>
<evidence type="ECO:0000256" key="8">
    <source>
        <dbReference type="ARBA" id="ARBA00051875"/>
    </source>
</evidence>
<keyword evidence="7 10" id="KW-0546">Nucleotide metabolism</keyword>
<dbReference type="Gene3D" id="3.90.950.10">
    <property type="match status" value="1"/>
</dbReference>
<dbReference type="NCBIfam" id="TIGR00042">
    <property type="entry name" value="RdgB/HAM1 family non-canonical purine NTP pyrophosphatase"/>
    <property type="match status" value="1"/>
</dbReference>
<dbReference type="InterPro" id="IPR002637">
    <property type="entry name" value="RdgB/HAM1"/>
</dbReference>
<dbReference type="SUPFAM" id="SSF52972">
    <property type="entry name" value="ITPase-like"/>
    <property type="match status" value="1"/>
</dbReference>
<accession>A0A833H351</accession>
<evidence type="ECO:0000256" key="1">
    <source>
        <dbReference type="ARBA" id="ARBA00008023"/>
    </source>
</evidence>
<dbReference type="Pfam" id="PF01725">
    <property type="entry name" value="Ham1p_like"/>
    <property type="match status" value="1"/>
</dbReference>
<keyword evidence="5 10" id="KW-0378">Hydrolase</keyword>
<comment type="catalytic activity">
    <reaction evidence="9 10">
        <text>XTP + H2O = XMP + diphosphate + H(+)</text>
        <dbReference type="Rhea" id="RHEA:28610"/>
        <dbReference type="ChEBI" id="CHEBI:15377"/>
        <dbReference type="ChEBI" id="CHEBI:15378"/>
        <dbReference type="ChEBI" id="CHEBI:33019"/>
        <dbReference type="ChEBI" id="CHEBI:57464"/>
        <dbReference type="ChEBI" id="CHEBI:61314"/>
        <dbReference type="EC" id="3.6.1.66"/>
    </reaction>
</comment>
<dbReference type="InterPro" id="IPR029001">
    <property type="entry name" value="ITPase-like_fam"/>
</dbReference>
<dbReference type="EC" id="3.6.1.66" evidence="10"/>
<comment type="similarity">
    <text evidence="1 10 11">Belongs to the HAM1 NTPase family.</text>
</comment>
<dbReference type="GO" id="GO:0017111">
    <property type="term" value="F:ribonucleoside triphosphate phosphatase activity"/>
    <property type="evidence" value="ECO:0007669"/>
    <property type="project" value="InterPro"/>
</dbReference>
<evidence type="ECO:0000256" key="7">
    <source>
        <dbReference type="ARBA" id="ARBA00023080"/>
    </source>
</evidence>
<comment type="catalytic activity">
    <reaction evidence="8 10">
        <text>dITP + H2O = dIMP + diphosphate + H(+)</text>
        <dbReference type="Rhea" id="RHEA:28342"/>
        <dbReference type="ChEBI" id="CHEBI:15377"/>
        <dbReference type="ChEBI" id="CHEBI:15378"/>
        <dbReference type="ChEBI" id="CHEBI:33019"/>
        <dbReference type="ChEBI" id="CHEBI:61194"/>
        <dbReference type="ChEBI" id="CHEBI:61382"/>
        <dbReference type="EC" id="3.6.1.66"/>
    </reaction>
</comment>
<dbReference type="GO" id="GO:0000166">
    <property type="term" value="F:nucleotide binding"/>
    <property type="evidence" value="ECO:0007669"/>
    <property type="project" value="UniProtKB-KW"/>
</dbReference>
<feature type="binding site" evidence="10">
    <location>
        <position position="183"/>
    </location>
    <ligand>
        <name>substrate</name>
    </ligand>
</feature>
<evidence type="ECO:0000256" key="11">
    <source>
        <dbReference type="RuleBase" id="RU003781"/>
    </source>
</evidence>
<comment type="cofactor">
    <cofactor evidence="10">
        <name>Mg(2+)</name>
        <dbReference type="ChEBI" id="CHEBI:18420"/>
    </cofactor>
    <text evidence="10">Binds 1 Mg(2+) ion per subunit.</text>
</comment>
<dbReference type="GO" id="GO:0036220">
    <property type="term" value="F:ITP diphosphatase activity"/>
    <property type="evidence" value="ECO:0007669"/>
    <property type="project" value="UniProtKB-UniRule"/>
</dbReference>
<dbReference type="PANTHER" id="PTHR11067:SF9">
    <property type="entry name" value="INOSINE TRIPHOSPHATE PYROPHOSPHATASE"/>
    <property type="match status" value="1"/>
</dbReference>
<dbReference type="AlphaFoldDB" id="A0A833H351"/>
<feature type="binding site" evidence="10">
    <location>
        <position position="78"/>
    </location>
    <ligand>
        <name>substrate</name>
    </ligand>
</feature>
<evidence type="ECO:0000313" key="13">
    <source>
        <dbReference type="Proteomes" id="UP000460298"/>
    </source>
</evidence>
<dbReference type="GO" id="GO:0036222">
    <property type="term" value="F:XTP diphosphatase activity"/>
    <property type="evidence" value="ECO:0007669"/>
    <property type="project" value="UniProtKB-UniRule"/>
</dbReference>
<protein>
    <recommendedName>
        <fullName evidence="10">dITP/XTP pyrophosphatase</fullName>
        <ecNumber evidence="10">3.6.1.66</ecNumber>
    </recommendedName>
    <alternativeName>
        <fullName evidence="10">Non-canonical purine NTP pyrophosphatase</fullName>
    </alternativeName>
    <alternativeName>
        <fullName evidence="10">Non-standard purine NTP pyrophosphatase</fullName>
    </alternativeName>
    <alternativeName>
        <fullName evidence="10">Nucleoside-triphosphate diphosphatase</fullName>
    </alternativeName>
    <alternativeName>
        <fullName evidence="10">Nucleoside-triphosphate pyrophosphatase</fullName>
        <shortName evidence="10">NTPase</shortName>
    </alternativeName>
</protein>
<dbReference type="GO" id="GO:0009117">
    <property type="term" value="P:nucleotide metabolic process"/>
    <property type="evidence" value="ECO:0007669"/>
    <property type="project" value="UniProtKB-KW"/>
</dbReference>
<comment type="function">
    <text evidence="10">Pyrophosphatase that catalyzes the hydrolysis of nucleoside triphosphates to their monophosphate derivatives, with a high preference for the non-canonical purine nucleotides XTP (xanthosine triphosphate), dITP (deoxyinosine triphosphate) and ITP. Seems to function as a house-cleaning enzyme that removes non-canonical purine nucleotides from the nucleotide pool, thus preventing their incorporation into DNA/RNA and avoiding chromosomal lesions.</text>
</comment>
<gene>
    <name evidence="12" type="primary">rdgB</name>
    <name evidence="12" type="ORF">F9K24_05585</name>
</gene>
<keyword evidence="3 10" id="KW-0479">Metal-binding</keyword>
<evidence type="ECO:0000256" key="9">
    <source>
        <dbReference type="ARBA" id="ARBA00052017"/>
    </source>
</evidence>
<feature type="binding site" evidence="10">
    <location>
        <position position="77"/>
    </location>
    <ligand>
        <name>Mg(2+)</name>
        <dbReference type="ChEBI" id="CHEBI:18420"/>
    </ligand>
</feature>
<comment type="subunit">
    <text evidence="2 10">Homodimer.</text>
</comment>
<proteinExistence type="inferred from homology"/>
<dbReference type="FunFam" id="3.90.950.10:FF:000001">
    <property type="entry name" value="dITP/XTP pyrophosphatase"/>
    <property type="match status" value="1"/>
</dbReference>
<comment type="caution">
    <text evidence="12">The sequence shown here is derived from an EMBL/GenBank/DDBJ whole genome shotgun (WGS) entry which is preliminary data.</text>
</comment>
<keyword evidence="6 10" id="KW-0460">Magnesium</keyword>